<name>K0T8N0_THAOC</name>
<reference evidence="2 3" key="1">
    <citation type="journal article" date="2012" name="Genome Biol.">
        <title>Genome and low-iron response of an oceanic diatom adapted to chronic iron limitation.</title>
        <authorList>
            <person name="Lommer M."/>
            <person name="Specht M."/>
            <person name="Roy A.S."/>
            <person name="Kraemer L."/>
            <person name="Andreson R."/>
            <person name="Gutowska M.A."/>
            <person name="Wolf J."/>
            <person name="Bergner S.V."/>
            <person name="Schilhabel M.B."/>
            <person name="Klostermeier U.C."/>
            <person name="Beiko R.G."/>
            <person name="Rosenstiel P."/>
            <person name="Hippler M."/>
            <person name="Laroche J."/>
        </authorList>
    </citation>
    <scope>NUCLEOTIDE SEQUENCE [LARGE SCALE GENOMIC DNA]</scope>
    <source>
        <strain evidence="2 3">CCMP1005</strain>
    </source>
</reference>
<feature type="region of interest" description="Disordered" evidence="1">
    <location>
        <begin position="1"/>
        <end position="118"/>
    </location>
</feature>
<evidence type="ECO:0000256" key="1">
    <source>
        <dbReference type="SAM" id="MobiDB-lite"/>
    </source>
</evidence>
<evidence type="ECO:0000313" key="2">
    <source>
        <dbReference type="EMBL" id="EJK73469.1"/>
    </source>
</evidence>
<comment type="caution">
    <text evidence="2">The sequence shown here is derived from an EMBL/GenBank/DDBJ whole genome shotgun (WGS) entry which is preliminary data.</text>
</comment>
<feature type="compositionally biased region" description="Low complexity" evidence="1">
    <location>
        <begin position="24"/>
        <end position="40"/>
    </location>
</feature>
<feature type="compositionally biased region" description="Basic residues" evidence="1">
    <location>
        <begin position="92"/>
        <end position="104"/>
    </location>
</feature>
<feature type="compositionally biased region" description="Polar residues" evidence="1">
    <location>
        <begin position="72"/>
        <end position="86"/>
    </location>
</feature>
<dbReference type="AlphaFoldDB" id="K0T8N0"/>
<organism evidence="2 3">
    <name type="scientific">Thalassiosira oceanica</name>
    <name type="common">Marine diatom</name>
    <dbReference type="NCBI Taxonomy" id="159749"/>
    <lineage>
        <taxon>Eukaryota</taxon>
        <taxon>Sar</taxon>
        <taxon>Stramenopiles</taxon>
        <taxon>Ochrophyta</taxon>
        <taxon>Bacillariophyta</taxon>
        <taxon>Coscinodiscophyceae</taxon>
        <taxon>Thalassiosirophycidae</taxon>
        <taxon>Thalassiosirales</taxon>
        <taxon>Thalassiosiraceae</taxon>
        <taxon>Thalassiosira</taxon>
    </lineage>
</organism>
<keyword evidence="3" id="KW-1185">Reference proteome</keyword>
<protein>
    <submittedName>
        <fullName evidence="2">Uncharacterized protein</fullName>
    </submittedName>
</protein>
<feature type="compositionally biased region" description="Low complexity" evidence="1">
    <location>
        <begin position="52"/>
        <end position="67"/>
    </location>
</feature>
<accession>K0T8N0</accession>
<proteinExistence type="predicted"/>
<gene>
    <name evidence="2" type="ORF">THAOC_04906</name>
</gene>
<evidence type="ECO:0000313" key="3">
    <source>
        <dbReference type="Proteomes" id="UP000266841"/>
    </source>
</evidence>
<dbReference type="EMBL" id="AGNL01004469">
    <property type="protein sequence ID" value="EJK73469.1"/>
    <property type="molecule type" value="Genomic_DNA"/>
</dbReference>
<dbReference type="Proteomes" id="UP000266841">
    <property type="component" value="Unassembled WGS sequence"/>
</dbReference>
<sequence length="118" mass="12736">MDPDDSRTPTEAGAPYSASWPPCAITASAGSAAANTATVSNPYASGRKLKPRPQQQQQQQPTSSSIPPYSPHQTMPAIQTEVTTAPSDRGRGRGITRTPKKFLRTRPLAYDTPRRKES</sequence>